<evidence type="ECO:0000256" key="4">
    <source>
        <dbReference type="ARBA" id="ARBA00022679"/>
    </source>
</evidence>
<dbReference type="EMBL" id="CP007514">
    <property type="protein sequence ID" value="AHY47253.1"/>
    <property type="molecule type" value="Genomic_DNA"/>
</dbReference>
<comment type="pathway">
    <text evidence="2">Cofactor biosynthesis; tetrahydrofolate biosynthesis; 2-amino-4-hydroxy-6-hydroxymethyl-7,8-dihydropteridine diphosphate from 7,8-dihydroneopterin triphosphate: step 4/4.</text>
</comment>
<keyword evidence="8" id="KW-0289">Folate biosynthesis</keyword>
<dbReference type="PANTHER" id="PTHR43071:SF1">
    <property type="entry name" value="2-AMINO-4-HYDROXY-6-HYDROXYMETHYLDIHYDROPTERIDINE PYROPHOSPHOKINASE"/>
    <property type="match status" value="1"/>
</dbReference>
<keyword evidence="4 11" id="KW-0808">Transferase</keyword>
<comment type="catalytic activity">
    <reaction evidence="1">
        <text>6-hydroxymethyl-7,8-dihydropterin + ATP = (7,8-dihydropterin-6-yl)methyl diphosphate + AMP + H(+)</text>
        <dbReference type="Rhea" id="RHEA:11412"/>
        <dbReference type="ChEBI" id="CHEBI:15378"/>
        <dbReference type="ChEBI" id="CHEBI:30616"/>
        <dbReference type="ChEBI" id="CHEBI:44841"/>
        <dbReference type="ChEBI" id="CHEBI:72950"/>
        <dbReference type="ChEBI" id="CHEBI:456215"/>
        <dbReference type="EC" id="2.7.6.3"/>
    </reaction>
</comment>
<evidence type="ECO:0000256" key="1">
    <source>
        <dbReference type="ARBA" id="ARBA00000198"/>
    </source>
</evidence>
<dbReference type="Pfam" id="PF01288">
    <property type="entry name" value="HPPK"/>
    <property type="match status" value="1"/>
</dbReference>
<proteinExistence type="predicted"/>
<dbReference type="CDD" id="cd00483">
    <property type="entry name" value="HPPK"/>
    <property type="match status" value="1"/>
</dbReference>
<dbReference type="eggNOG" id="COG0801">
    <property type="taxonomic scope" value="Bacteria"/>
</dbReference>
<dbReference type="GO" id="GO:0046656">
    <property type="term" value="P:folic acid biosynthetic process"/>
    <property type="evidence" value="ECO:0007669"/>
    <property type="project" value="UniProtKB-KW"/>
</dbReference>
<organism evidence="10 12">
    <name type="scientific">Rubrobacter radiotolerans</name>
    <name type="common">Arthrobacter radiotolerans</name>
    <dbReference type="NCBI Taxonomy" id="42256"/>
    <lineage>
        <taxon>Bacteria</taxon>
        <taxon>Bacillati</taxon>
        <taxon>Actinomycetota</taxon>
        <taxon>Rubrobacteria</taxon>
        <taxon>Rubrobacterales</taxon>
        <taxon>Rubrobacteraceae</taxon>
        <taxon>Rubrobacter</taxon>
    </lineage>
</organism>
<evidence type="ECO:0000259" key="9">
    <source>
        <dbReference type="Pfam" id="PF01288"/>
    </source>
</evidence>
<dbReference type="Proteomes" id="UP001281130">
    <property type="component" value="Unassembled WGS sequence"/>
</dbReference>
<evidence type="ECO:0000313" key="12">
    <source>
        <dbReference type="Proteomes" id="UP000025229"/>
    </source>
</evidence>
<dbReference type="Proteomes" id="UP000025229">
    <property type="component" value="Chromosome"/>
</dbReference>
<evidence type="ECO:0000256" key="6">
    <source>
        <dbReference type="ARBA" id="ARBA00022777"/>
    </source>
</evidence>
<dbReference type="STRING" id="42256.RradSPS_1970"/>
<reference evidence="10 12" key="1">
    <citation type="submission" date="2014-03" db="EMBL/GenBank/DDBJ databases">
        <title>Complete genome sequence of the Radio-Resistant Rubrobacter radiotolerans RSPS-4.</title>
        <authorList>
            <person name="Egas C.C."/>
            <person name="Barroso C.C."/>
            <person name="Froufe H.J.C."/>
            <person name="Pacheco J.J."/>
            <person name="Albuquerque L.L."/>
            <person name="da Costa M.M.S."/>
        </authorList>
    </citation>
    <scope>NUCLEOTIDE SEQUENCE [LARGE SCALE GENOMIC DNA]</scope>
    <source>
        <strain evidence="10 12">RSPS-4</strain>
    </source>
</reference>
<keyword evidence="5" id="KW-0547">Nucleotide-binding</keyword>
<dbReference type="PANTHER" id="PTHR43071">
    <property type="entry name" value="2-AMINO-4-HYDROXY-6-HYDROXYMETHYLDIHYDROPTERIDINE PYROPHOSPHOKINASE"/>
    <property type="match status" value="1"/>
</dbReference>
<dbReference type="KEGG" id="rrd:RradSPS_1970"/>
<evidence type="ECO:0000256" key="3">
    <source>
        <dbReference type="ARBA" id="ARBA00013253"/>
    </source>
</evidence>
<dbReference type="GO" id="GO:0046654">
    <property type="term" value="P:tetrahydrofolate biosynthetic process"/>
    <property type="evidence" value="ECO:0007669"/>
    <property type="project" value="UniProtKB-UniPathway"/>
</dbReference>
<protein>
    <recommendedName>
        <fullName evidence="3">2-amino-4-hydroxy-6-hydroxymethyldihydropteridine diphosphokinase</fullName>
        <ecNumber evidence="3">2.7.6.3</ecNumber>
    </recommendedName>
</protein>
<reference evidence="11" key="2">
    <citation type="submission" date="2023-11" db="EMBL/GenBank/DDBJ databases">
        <title>MicrobeMod: A computational toolkit for identifying prokaryotic methylation and restriction-modification with nanopore sequencing.</title>
        <authorList>
            <person name="Crits-Christoph A."/>
            <person name="Kang S.C."/>
            <person name="Lee H."/>
            <person name="Ostrov N."/>
        </authorList>
    </citation>
    <scope>NUCLEOTIDE SEQUENCE</scope>
    <source>
        <strain evidence="11">ATCC 51242</strain>
    </source>
</reference>
<accession>A0A023X4H9</accession>
<dbReference type="UniPathway" id="UPA00077">
    <property type="reaction ID" value="UER00155"/>
</dbReference>
<gene>
    <name evidence="11" type="primary">folK</name>
    <name evidence="10" type="ORF">RradSPS_1970</name>
    <name evidence="11" type="ORF">SIL72_11560</name>
</gene>
<keyword evidence="12" id="KW-1185">Reference proteome</keyword>
<sequence length="176" mass="18784">MSRGSARTGPVLAYLSLGSNLGDRFENLRRAAAAVGAGPNLRLLGVSKVYRTEPVEVGPGHPEYLNCALAVECALPPVELLRFCQGVEAALGRDRKGELAPRTVDIDLLLYGEETVAEPDLAVPHRGIVRAFNLRCLADLDPKLEVPGRGRVEELLAVADTSGVREFEAETGVRGG</sequence>
<evidence type="ECO:0000256" key="5">
    <source>
        <dbReference type="ARBA" id="ARBA00022741"/>
    </source>
</evidence>
<keyword evidence="6 10" id="KW-0418">Kinase</keyword>
<feature type="domain" description="7,8-dihydro-6-hydroxymethylpterin-pyrophosphokinase" evidence="9">
    <location>
        <begin position="14"/>
        <end position="142"/>
    </location>
</feature>
<dbReference type="HOGENOM" id="CLU_097916_1_2_11"/>
<dbReference type="SUPFAM" id="SSF55083">
    <property type="entry name" value="6-hydroxymethyl-7,8-dihydropterin pyrophosphokinase, HPPK"/>
    <property type="match status" value="1"/>
</dbReference>
<keyword evidence="7" id="KW-0067">ATP-binding</keyword>
<dbReference type="GO" id="GO:0016301">
    <property type="term" value="F:kinase activity"/>
    <property type="evidence" value="ECO:0007669"/>
    <property type="project" value="UniProtKB-KW"/>
</dbReference>
<dbReference type="GO" id="GO:0005524">
    <property type="term" value="F:ATP binding"/>
    <property type="evidence" value="ECO:0007669"/>
    <property type="project" value="UniProtKB-KW"/>
</dbReference>
<evidence type="ECO:0000313" key="11">
    <source>
        <dbReference type="EMBL" id="MDX5894658.1"/>
    </source>
</evidence>
<evidence type="ECO:0000256" key="7">
    <source>
        <dbReference type="ARBA" id="ARBA00022840"/>
    </source>
</evidence>
<dbReference type="InterPro" id="IPR035907">
    <property type="entry name" value="Hppk_sf"/>
</dbReference>
<dbReference type="EMBL" id="JAWXXX010000001">
    <property type="protein sequence ID" value="MDX5894658.1"/>
    <property type="molecule type" value="Genomic_DNA"/>
</dbReference>
<dbReference type="PATRIC" id="fig|42256.3.peg.2006"/>
<dbReference type="EC" id="2.7.6.3" evidence="3"/>
<dbReference type="NCBIfam" id="TIGR01498">
    <property type="entry name" value="folK"/>
    <property type="match status" value="1"/>
</dbReference>
<dbReference type="OrthoDB" id="9808041at2"/>
<dbReference type="RefSeq" id="WP_051589665.1">
    <property type="nucleotide sequence ID" value="NZ_CP007514.1"/>
</dbReference>
<evidence type="ECO:0000256" key="2">
    <source>
        <dbReference type="ARBA" id="ARBA00005051"/>
    </source>
</evidence>
<dbReference type="GO" id="GO:0003848">
    <property type="term" value="F:2-amino-4-hydroxy-6-hydroxymethyldihydropteridine diphosphokinase activity"/>
    <property type="evidence" value="ECO:0007669"/>
    <property type="project" value="UniProtKB-EC"/>
</dbReference>
<dbReference type="InterPro" id="IPR000550">
    <property type="entry name" value="Hppk"/>
</dbReference>
<dbReference type="Gene3D" id="3.30.70.560">
    <property type="entry name" value="7,8-Dihydro-6-hydroxymethylpterin-pyrophosphokinase HPPK"/>
    <property type="match status" value="1"/>
</dbReference>
<evidence type="ECO:0000256" key="8">
    <source>
        <dbReference type="ARBA" id="ARBA00022909"/>
    </source>
</evidence>
<name>A0A023X4H9_RUBRA</name>
<dbReference type="AlphaFoldDB" id="A0A023X4H9"/>
<evidence type="ECO:0000313" key="10">
    <source>
        <dbReference type="EMBL" id="AHY47253.1"/>
    </source>
</evidence>